<dbReference type="Pfam" id="PF04466">
    <property type="entry name" value="Terminase_3"/>
    <property type="match status" value="1"/>
</dbReference>
<organism evidence="2 3">
    <name type="scientific">Candidatus Avelusimicrobium gallicola</name>
    <dbReference type="NCBI Taxonomy" id="2562704"/>
    <lineage>
        <taxon>Bacteria</taxon>
        <taxon>Pseudomonadati</taxon>
        <taxon>Elusimicrobiota</taxon>
        <taxon>Elusimicrobia</taxon>
        <taxon>Elusimicrobiales</taxon>
        <taxon>Elusimicrobiaceae</taxon>
        <taxon>Candidatus Avelusimicrobium</taxon>
    </lineage>
</organism>
<gene>
    <name evidence="2" type="ORF">B5F75_05555</name>
</gene>
<dbReference type="InterPro" id="IPR052380">
    <property type="entry name" value="Viral_DNA_packaging_terminase"/>
</dbReference>
<proteinExistence type="predicted"/>
<reference evidence="3" key="1">
    <citation type="submission" date="2017-04" db="EMBL/GenBank/DDBJ databases">
        <title>Function of individual gut microbiota members based on whole genome sequencing of pure cultures obtained from chicken caecum.</title>
        <authorList>
            <person name="Medvecky M."/>
            <person name="Cejkova D."/>
            <person name="Polansky O."/>
            <person name="Karasova D."/>
            <person name="Kubasova T."/>
            <person name="Cizek A."/>
            <person name="Rychlik I."/>
        </authorList>
    </citation>
    <scope>NUCLEOTIDE SEQUENCE [LARGE SCALE GENOMIC DNA]</scope>
    <source>
        <strain evidence="3">An273</strain>
    </source>
</reference>
<dbReference type="Gene3D" id="3.40.50.300">
    <property type="entry name" value="P-loop containing nucleotide triphosphate hydrolases"/>
    <property type="match status" value="1"/>
</dbReference>
<dbReference type="PANTHER" id="PTHR39184:SF1">
    <property type="entry name" value="PBSX PHAGE TERMINASE LARGE SUBUNIT"/>
    <property type="match status" value="1"/>
</dbReference>
<protein>
    <recommendedName>
        <fullName evidence="1">Phage terminase large subunit N-terminal domain-containing protein</fullName>
    </recommendedName>
</protein>
<dbReference type="OrthoDB" id="9768556at2"/>
<dbReference type="NCBIfam" id="TIGR01547">
    <property type="entry name" value="phage_term_2"/>
    <property type="match status" value="1"/>
</dbReference>
<dbReference type="PANTHER" id="PTHR39184">
    <property type="match status" value="1"/>
</dbReference>
<dbReference type="AlphaFoldDB" id="A0A1Y4DBY9"/>
<keyword evidence="3" id="KW-1185">Reference proteome</keyword>
<sequence>MQVKKLTCTTVFEKNYKNPAPTIVNVGSVRSSKSYSIRQCLIAYALQYAGLRIGVCRKVASTLQHSVIKPFVAALVDFNVYDRENFNKTERYYVFDFKDGNSAQSDILFFGLDDVDKIKSTEFNVIWLEEATDFSFDEYSFLLTRLSAPKPIGWEQNQTILSLNPGDARGWIKTKLLPQKGVCLINSTYKDNPFLSEDYIVSLLAMKETNPRLYKMLVLGEWGQTEGRIFEKWQLYDDESAPKEFDGTVLGLDFGFNHATALVQCSFKENEVYLRELIYKTHITNTELIALMDALGVRKDLNIIADSAEPDRIRDIANAGYICSGIKKTTVLNSIDTVKKYKIFIHRDSKNLQYEFENYEWKKNLDGQYLDNIEPNKQRDDGIAAVRYGVQFYDTTANAMTLVY</sequence>
<evidence type="ECO:0000313" key="2">
    <source>
        <dbReference type="EMBL" id="OUO56657.1"/>
    </source>
</evidence>
<dbReference type="InterPro" id="IPR035412">
    <property type="entry name" value="Terminase_L_N"/>
</dbReference>
<name>A0A1Y4DBY9_9BACT</name>
<dbReference type="RefSeq" id="WP_087288793.1">
    <property type="nucleotide sequence ID" value="NZ_NFJD01000003.1"/>
</dbReference>
<dbReference type="Gene3D" id="3.30.420.280">
    <property type="match status" value="1"/>
</dbReference>
<dbReference type="EMBL" id="NFJD01000003">
    <property type="protein sequence ID" value="OUO56657.1"/>
    <property type="molecule type" value="Genomic_DNA"/>
</dbReference>
<dbReference type="InterPro" id="IPR027417">
    <property type="entry name" value="P-loop_NTPase"/>
</dbReference>
<dbReference type="Proteomes" id="UP000196368">
    <property type="component" value="Unassembled WGS sequence"/>
</dbReference>
<comment type="caution">
    <text evidence="2">The sequence shown here is derived from an EMBL/GenBank/DDBJ whole genome shotgun (WGS) entry which is preliminary data.</text>
</comment>
<accession>A0A1Y4DBY9</accession>
<evidence type="ECO:0000313" key="3">
    <source>
        <dbReference type="Proteomes" id="UP000196368"/>
    </source>
</evidence>
<dbReference type="InterPro" id="IPR006437">
    <property type="entry name" value="Phage_terminase_lsu"/>
</dbReference>
<feature type="domain" description="Phage terminase large subunit N-terminal" evidence="1">
    <location>
        <begin position="23"/>
        <end position="221"/>
    </location>
</feature>
<evidence type="ECO:0000259" key="1">
    <source>
        <dbReference type="Pfam" id="PF04466"/>
    </source>
</evidence>